<gene>
    <name evidence="1" type="ORF">SAMN02745123_01631</name>
</gene>
<dbReference type="AlphaFoldDB" id="A0A1M6RYR9"/>
<accession>A0A1M6RYR9</accession>
<proteinExistence type="predicted"/>
<dbReference type="Proteomes" id="UP000183997">
    <property type="component" value="Unassembled WGS sequence"/>
</dbReference>
<dbReference type="InterPro" id="IPR025453">
    <property type="entry name" value="DUF4309"/>
</dbReference>
<evidence type="ECO:0000313" key="2">
    <source>
        <dbReference type="Proteomes" id="UP000183997"/>
    </source>
</evidence>
<protein>
    <recommendedName>
        <fullName evidence="3">DUF4309 domain-containing protein</fullName>
    </recommendedName>
</protein>
<dbReference type="RefSeq" id="WP_072912900.1">
    <property type="nucleotide sequence ID" value="NZ_FRAR01000012.1"/>
</dbReference>
<name>A0A1M6RYR9_9FIRM</name>
<dbReference type="Pfam" id="PF14172">
    <property type="entry name" value="DUF4309"/>
    <property type="match status" value="1"/>
</dbReference>
<evidence type="ECO:0008006" key="3">
    <source>
        <dbReference type="Google" id="ProtNLM"/>
    </source>
</evidence>
<dbReference type="EMBL" id="FRAR01000012">
    <property type="protein sequence ID" value="SHK37644.1"/>
    <property type="molecule type" value="Genomic_DNA"/>
</dbReference>
<keyword evidence="2" id="KW-1185">Reference proteome</keyword>
<sequence>MDLRLFKSQSLDKLKEGFKMVTSKKLFLVLTLFLLATMILGGCAKNSGEPGNPSTPKEEQKTDTQKILLNQIVQLAEQGKIINCEFPVEKTVIDTVEEKWGKPDKVDYVAQAKGSYATYGKHKVVFGFNKGSQIFDVRSFDDNVKQITMSKVKEVLGKPGNTLQYDTEDMLVYQAGENYELLFIFPKATQQEADPKLDHYNVFYPRGTVNLMADDPGISYLQGTAKTKATNRYEVAGIDDAAAFEAIFTTVQGLVKKDDKSQVAQYILYPIHVSIDGKKTKINNETDFVKYYDQIFNEKVKKALIQQDVNKTFVNYQGVMVGDGEIWFTAAPDKGHKYYIYAVNNS</sequence>
<evidence type="ECO:0000313" key="1">
    <source>
        <dbReference type="EMBL" id="SHK37644.1"/>
    </source>
</evidence>
<dbReference type="STRING" id="1121421.SAMN02745123_01631"/>
<reference evidence="2" key="1">
    <citation type="submission" date="2016-11" db="EMBL/GenBank/DDBJ databases">
        <authorList>
            <person name="Varghese N."/>
            <person name="Submissions S."/>
        </authorList>
    </citation>
    <scope>NUCLEOTIDE SEQUENCE [LARGE SCALE GENOMIC DNA]</scope>
    <source>
        <strain evidence="2">DSM 10349</strain>
    </source>
</reference>
<organism evidence="1 2">
    <name type="scientific">Desulforamulus aeronauticus DSM 10349</name>
    <dbReference type="NCBI Taxonomy" id="1121421"/>
    <lineage>
        <taxon>Bacteria</taxon>
        <taxon>Bacillati</taxon>
        <taxon>Bacillota</taxon>
        <taxon>Clostridia</taxon>
        <taxon>Eubacteriales</taxon>
        <taxon>Peptococcaceae</taxon>
        <taxon>Desulforamulus</taxon>
    </lineage>
</organism>